<dbReference type="AlphaFoldDB" id="K7MYY1"/>
<gene>
    <name evidence="1" type="ORF">GLYMA_19G178300</name>
</gene>
<organism evidence="1">
    <name type="scientific">Glycine max</name>
    <name type="common">Soybean</name>
    <name type="synonym">Glycine hispida</name>
    <dbReference type="NCBI Taxonomy" id="3847"/>
    <lineage>
        <taxon>Eukaryota</taxon>
        <taxon>Viridiplantae</taxon>
        <taxon>Streptophyta</taxon>
        <taxon>Embryophyta</taxon>
        <taxon>Tracheophyta</taxon>
        <taxon>Spermatophyta</taxon>
        <taxon>Magnoliopsida</taxon>
        <taxon>eudicotyledons</taxon>
        <taxon>Gunneridae</taxon>
        <taxon>Pentapetalae</taxon>
        <taxon>rosids</taxon>
        <taxon>fabids</taxon>
        <taxon>Fabales</taxon>
        <taxon>Fabaceae</taxon>
        <taxon>Papilionoideae</taxon>
        <taxon>50 kb inversion clade</taxon>
        <taxon>NPAAA clade</taxon>
        <taxon>indigoferoid/millettioid clade</taxon>
        <taxon>Phaseoleae</taxon>
        <taxon>Glycine</taxon>
        <taxon>Glycine subgen. Soja</taxon>
    </lineage>
</organism>
<sequence length="85" mass="9308">MSEFLLGSGFDGLLQYVENLPVLNVALESMPTVEITESLVATETHSAVCKEHWRARCRASTSTTLIACVQCAAVEVGHVEKESRR</sequence>
<keyword evidence="3" id="KW-1185">Reference proteome</keyword>
<evidence type="ECO:0000313" key="1">
    <source>
        <dbReference type="EMBL" id="KRG95916.1"/>
    </source>
</evidence>
<name>K7MYY1_SOYBN</name>
<dbReference type="EMBL" id="CM000852">
    <property type="protein sequence ID" value="KRG95916.1"/>
    <property type="molecule type" value="Genomic_DNA"/>
</dbReference>
<dbReference type="Gramene" id="KRG95916">
    <property type="protein sequence ID" value="KRG95916"/>
    <property type="gene ID" value="GLYMA_19G178300"/>
</dbReference>
<dbReference type="HOGENOM" id="CLU_2517104_0_0_1"/>
<dbReference type="InParanoid" id="K7MYY1"/>
<evidence type="ECO:0000313" key="3">
    <source>
        <dbReference type="Proteomes" id="UP000008827"/>
    </source>
</evidence>
<evidence type="ECO:0000313" key="2">
    <source>
        <dbReference type="EnsemblPlants" id="KRG95916"/>
    </source>
</evidence>
<reference evidence="1 2" key="1">
    <citation type="journal article" date="2010" name="Nature">
        <title>Genome sequence of the palaeopolyploid soybean.</title>
        <authorList>
            <person name="Schmutz J."/>
            <person name="Cannon S.B."/>
            <person name="Schlueter J."/>
            <person name="Ma J."/>
            <person name="Mitros T."/>
            <person name="Nelson W."/>
            <person name="Hyten D.L."/>
            <person name="Song Q."/>
            <person name="Thelen J.J."/>
            <person name="Cheng J."/>
            <person name="Xu D."/>
            <person name="Hellsten U."/>
            <person name="May G.D."/>
            <person name="Yu Y."/>
            <person name="Sakurai T."/>
            <person name="Umezawa T."/>
            <person name="Bhattacharyya M.K."/>
            <person name="Sandhu D."/>
            <person name="Valliyodan B."/>
            <person name="Lindquist E."/>
            <person name="Peto M."/>
            <person name="Grant D."/>
            <person name="Shu S."/>
            <person name="Goodstein D."/>
            <person name="Barry K."/>
            <person name="Futrell-Griggs M."/>
            <person name="Abernathy B."/>
            <person name="Du J."/>
            <person name="Tian Z."/>
            <person name="Zhu L."/>
            <person name="Gill N."/>
            <person name="Joshi T."/>
            <person name="Libault M."/>
            <person name="Sethuraman A."/>
            <person name="Zhang X.-C."/>
            <person name="Shinozaki K."/>
            <person name="Nguyen H.T."/>
            <person name="Wing R.A."/>
            <person name="Cregan P."/>
            <person name="Specht J."/>
            <person name="Grimwood J."/>
            <person name="Rokhsar D."/>
            <person name="Stacey G."/>
            <person name="Shoemaker R.C."/>
            <person name="Jackson S.A."/>
        </authorList>
    </citation>
    <scope>NUCLEOTIDE SEQUENCE</scope>
    <source>
        <strain evidence="2">cv. Williams 82</strain>
        <tissue evidence="1">Callus</tissue>
    </source>
</reference>
<dbReference type="PaxDb" id="3847-GLYMA19G36190.1"/>
<accession>K7MYY1</accession>
<protein>
    <submittedName>
        <fullName evidence="1 2">Uncharacterized protein</fullName>
    </submittedName>
</protein>
<dbReference type="Proteomes" id="UP000008827">
    <property type="component" value="Chromosome 19"/>
</dbReference>
<reference evidence="1" key="3">
    <citation type="submission" date="2018-07" db="EMBL/GenBank/DDBJ databases">
        <title>WGS assembly of Glycine max.</title>
        <authorList>
            <person name="Schmutz J."/>
            <person name="Cannon S."/>
            <person name="Schlueter J."/>
            <person name="Ma J."/>
            <person name="Mitros T."/>
            <person name="Nelson W."/>
            <person name="Hyten D."/>
            <person name="Song Q."/>
            <person name="Thelen J."/>
            <person name="Cheng J."/>
            <person name="Xu D."/>
            <person name="Hellsten U."/>
            <person name="May G."/>
            <person name="Yu Y."/>
            <person name="Sakurai T."/>
            <person name="Umezawa T."/>
            <person name="Bhattacharyya M."/>
            <person name="Sandhu D."/>
            <person name="Valliyodan B."/>
            <person name="Lindquist E."/>
            <person name="Peto M."/>
            <person name="Grant D."/>
            <person name="Shu S."/>
            <person name="Goodstein D."/>
            <person name="Barry K."/>
            <person name="Futrell-Griggs M."/>
            <person name="Abernathy B."/>
            <person name="Du J."/>
            <person name="Tian Z."/>
            <person name="Zhu L."/>
            <person name="Gill N."/>
            <person name="Joshi T."/>
            <person name="Libault M."/>
            <person name="Sethuraman A."/>
            <person name="Zhang X."/>
            <person name="Shinozaki K."/>
            <person name="Nguyen H."/>
            <person name="Wing R."/>
            <person name="Cregan P."/>
            <person name="Specht J."/>
            <person name="Grimwood J."/>
            <person name="Rokhsar D."/>
            <person name="Stacey G."/>
            <person name="Shoemaker R."/>
            <person name="Jackson S."/>
        </authorList>
    </citation>
    <scope>NUCLEOTIDE SEQUENCE</scope>
    <source>
        <tissue evidence="1">Callus</tissue>
    </source>
</reference>
<dbReference type="EnsemblPlants" id="KRG95916">
    <property type="protein sequence ID" value="KRG95916"/>
    <property type="gene ID" value="GLYMA_19G178300"/>
</dbReference>
<proteinExistence type="predicted"/>
<reference evidence="2" key="2">
    <citation type="submission" date="2018-02" db="UniProtKB">
        <authorList>
            <consortium name="EnsemblPlants"/>
        </authorList>
    </citation>
    <scope>IDENTIFICATION</scope>
    <source>
        <strain evidence="2">Williams 82</strain>
    </source>
</reference>